<sequence length="102" mass="11655">MIFNLVCLGLFFHTGSDLLLDRSQQLKQARTDGAIVTTIKECAEDMNEAYKIFIDELAASDKWLYCMLEEEAASLFLTRSQGTVANRSKFFPASHLYQRRLV</sequence>
<protein>
    <submittedName>
        <fullName evidence="2">Uncharacterized protein</fullName>
    </submittedName>
</protein>
<accession>A0A0A9CJV2</accession>
<feature type="chain" id="PRO_5002046080" evidence="1">
    <location>
        <begin position="18"/>
        <end position="102"/>
    </location>
</feature>
<reference evidence="2" key="1">
    <citation type="submission" date="2014-09" db="EMBL/GenBank/DDBJ databases">
        <authorList>
            <person name="Magalhaes I.L.F."/>
            <person name="Oliveira U."/>
            <person name="Santos F.R."/>
            <person name="Vidigal T.H.D.A."/>
            <person name="Brescovit A.D."/>
            <person name="Santos A.J."/>
        </authorList>
    </citation>
    <scope>NUCLEOTIDE SEQUENCE</scope>
    <source>
        <tissue evidence="2">Shoot tissue taken approximately 20 cm above the soil surface</tissue>
    </source>
</reference>
<evidence type="ECO:0000313" key="2">
    <source>
        <dbReference type="EMBL" id="JAD75871.1"/>
    </source>
</evidence>
<keyword evidence="1" id="KW-0732">Signal</keyword>
<name>A0A0A9CJV2_ARUDO</name>
<organism evidence="2">
    <name type="scientific">Arundo donax</name>
    <name type="common">Giant reed</name>
    <name type="synonym">Donax arundinaceus</name>
    <dbReference type="NCBI Taxonomy" id="35708"/>
    <lineage>
        <taxon>Eukaryota</taxon>
        <taxon>Viridiplantae</taxon>
        <taxon>Streptophyta</taxon>
        <taxon>Embryophyta</taxon>
        <taxon>Tracheophyta</taxon>
        <taxon>Spermatophyta</taxon>
        <taxon>Magnoliopsida</taxon>
        <taxon>Liliopsida</taxon>
        <taxon>Poales</taxon>
        <taxon>Poaceae</taxon>
        <taxon>PACMAD clade</taxon>
        <taxon>Arundinoideae</taxon>
        <taxon>Arundineae</taxon>
        <taxon>Arundo</taxon>
    </lineage>
</organism>
<dbReference type="AlphaFoldDB" id="A0A0A9CJV2"/>
<evidence type="ECO:0000256" key="1">
    <source>
        <dbReference type="SAM" id="SignalP"/>
    </source>
</evidence>
<proteinExistence type="predicted"/>
<dbReference type="EMBL" id="GBRH01222024">
    <property type="protein sequence ID" value="JAD75871.1"/>
    <property type="molecule type" value="Transcribed_RNA"/>
</dbReference>
<reference evidence="2" key="2">
    <citation type="journal article" date="2015" name="Data Brief">
        <title>Shoot transcriptome of the giant reed, Arundo donax.</title>
        <authorList>
            <person name="Barrero R.A."/>
            <person name="Guerrero F.D."/>
            <person name="Moolhuijzen P."/>
            <person name="Goolsby J.A."/>
            <person name="Tidwell J."/>
            <person name="Bellgard S.E."/>
            <person name="Bellgard M.I."/>
        </authorList>
    </citation>
    <scope>NUCLEOTIDE SEQUENCE</scope>
    <source>
        <tissue evidence="2">Shoot tissue taken approximately 20 cm above the soil surface</tissue>
    </source>
</reference>
<feature type="signal peptide" evidence="1">
    <location>
        <begin position="1"/>
        <end position="17"/>
    </location>
</feature>